<dbReference type="RefSeq" id="WP_078277339.1">
    <property type="nucleotide sequence ID" value="NZ_CAACXO010000052.1"/>
</dbReference>
<evidence type="ECO:0000313" key="4">
    <source>
        <dbReference type="Proteomes" id="UP000255279"/>
    </source>
</evidence>
<protein>
    <submittedName>
        <fullName evidence="1">Uncharacterized protein</fullName>
    </submittedName>
</protein>
<proteinExistence type="predicted"/>
<keyword evidence="3" id="KW-1185">Reference proteome</keyword>
<evidence type="ECO:0000313" key="2">
    <source>
        <dbReference type="EMBL" id="STZ14015.1"/>
    </source>
</evidence>
<gene>
    <name evidence="1" type="ORF">B0181_09925</name>
    <name evidence="2" type="ORF">NCTC10293_01604</name>
</gene>
<evidence type="ECO:0000313" key="1">
    <source>
        <dbReference type="EMBL" id="OOR87700.1"/>
    </source>
</evidence>
<reference evidence="2 4" key="2">
    <citation type="submission" date="2018-06" db="EMBL/GenBank/DDBJ databases">
        <authorList>
            <consortium name="Pathogen Informatics"/>
            <person name="Doyle S."/>
        </authorList>
    </citation>
    <scope>NUCLEOTIDE SEQUENCE [LARGE SCALE GENOMIC DNA]</scope>
    <source>
        <strain evidence="2 4">NCTC10293</strain>
    </source>
</reference>
<reference evidence="1 3" key="1">
    <citation type="submission" date="2017-02" db="EMBL/GenBank/DDBJ databases">
        <title>Draft genome sequence of Moraxella caviae CCUG 355 type strain.</title>
        <authorList>
            <person name="Engstrom-Jakobsson H."/>
            <person name="Salva-Serra F."/>
            <person name="Thorell K."/>
            <person name="Gonzales-Siles L."/>
            <person name="Karlsson R."/>
            <person name="Boulund F."/>
            <person name="Engstrand L."/>
            <person name="Moore E."/>
        </authorList>
    </citation>
    <scope>NUCLEOTIDE SEQUENCE [LARGE SCALE GENOMIC DNA]</scope>
    <source>
        <strain evidence="1 3">CCUG 355</strain>
    </source>
</reference>
<dbReference type="EMBL" id="UGQE01000004">
    <property type="protein sequence ID" value="STZ14015.1"/>
    <property type="molecule type" value="Genomic_DNA"/>
</dbReference>
<dbReference type="AlphaFoldDB" id="A0A1S9ZW69"/>
<organism evidence="1 3">
    <name type="scientific">Moraxella caviae</name>
    <dbReference type="NCBI Taxonomy" id="34060"/>
    <lineage>
        <taxon>Bacteria</taxon>
        <taxon>Pseudomonadati</taxon>
        <taxon>Pseudomonadota</taxon>
        <taxon>Gammaproteobacteria</taxon>
        <taxon>Moraxellales</taxon>
        <taxon>Moraxellaceae</taxon>
        <taxon>Moraxella</taxon>
    </lineage>
</organism>
<dbReference type="Proteomes" id="UP000190435">
    <property type="component" value="Unassembled WGS sequence"/>
</dbReference>
<dbReference type="EMBL" id="MUXU01000064">
    <property type="protein sequence ID" value="OOR87700.1"/>
    <property type="molecule type" value="Genomic_DNA"/>
</dbReference>
<evidence type="ECO:0000313" key="3">
    <source>
        <dbReference type="Proteomes" id="UP000190435"/>
    </source>
</evidence>
<accession>A0A1S9ZW69</accession>
<name>A0A1S9ZW69_9GAMM</name>
<sequence length="77" mass="8693">MKTKTFNCLLKAKDLRETLALLPDDGMALSRDEMIDHITQEYFKTPRNALAWAKFAVGSTWGMTNKQGGKILMMAID</sequence>
<dbReference type="Proteomes" id="UP000255279">
    <property type="component" value="Unassembled WGS sequence"/>
</dbReference>